<dbReference type="Proteomes" id="UP001348817">
    <property type="component" value="Plasmid pFA2"/>
</dbReference>
<evidence type="ECO:0008006" key="4">
    <source>
        <dbReference type="Google" id="ProtNLM"/>
    </source>
</evidence>
<reference evidence="2 3" key="1">
    <citation type="submission" date="2021-12" db="EMBL/GenBank/DDBJ databases">
        <title>Genome sequencing of bacteria with rrn-lacking chromosome and rrn-plasmid.</title>
        <authorList>
            <person name="Anda M."/>
            <person name="Iwasaki W."/>
        </authorList>
    </citation>
    <scope>NUCLEOTIDE SEQUENCE [LARGE SCALE GENOMIC DNA]</scope>
    <source>
        <strain evidence="2 3">DSM 100852</strain>
        <plasmid evidence="2 3">pFA2</plasmid>
    </source>
</reference>
<dbReference type="AlphaFoldDB" id="A0AAU9D2W0"/>
<sequence length="434" mass="48298">MMRSLLLFYLAFFMLAANSANAQDGWKWPAGKESEAKGIYEKMGTALKGGDANSARAQLVWLLNEAPDLSPELYEQGAKVYRELALKEEGSMLKKTYADSCVFLYDVRKQKFGASDEMLADHASDAYAVLKKYRSLSSLNYLHTILKEAVEKGADLKPDVLLGYMKTTNYFKSKGAPVSDIEVVRCFKAVNEGLERKITGAANKKVLAKYKHLNKSYFNKALPLTCEYVQSKYQAKADALTPEEGEEVLTLLSVVECSDKSLFLKASEAMLKGKPSLGLLNKIAAQMMDSKNYDKALENYKKGFEFAKTDAEKADLHLAMASAYAKKKQKAQARKEALEAAKLGSAKKAYTFVGDLYMGSFLQLKQGKNRVHDHAIYIAAYNMYKKAGNSAGMKKAKANWPKKEHLFSYSIKEGTPYKIGGWVGTTVKLVGRQY</sequence>
<keyword evidence="2" id="KW-0614">Plasmid</keyword>
<geneLocation type="plasmid" evidence="2 3">
    <name>pFA2</name>
</geneLocation>
<protein>
    <recommendedName>
        <fullName evidence="4">Tetratricopeptide repeat protein</fullName>
    </recommendedName>
</protein>
<organism evidence="2 3">
    <name type="scientific">Fulvitalea axinellae</name>
    <dbReference type="NCBI Taxonomy" id="1182444"/>
    <lineage>
        <taxon>Bacteria</taxon>
        <taxon>Pseudomonadati</taxon>
        <taxon>Bacteroidota</taxon>
        <taxon>Cytophagia</taxon>
        <taxon>Cytophagales</taxon>
        <taxon>Persicobacteraceae</taxon>
        <taxon>Fulvitalea</taxon>
    </lineage>
</organism>
<dbReference type="InterPro" id="IPR011990">
    <property type="entry name" value="TPR-like_helical_dom_sf"/>
</dbReference>
<feature type="chain" id="PRO_5043840741" description="Tetratricopeptide repeat protein" evidence="1">
    <location>
        <begin position="23"/>
        <end position="434"/>
    </location>
</feature>
<evidence type="ECO:0000313" key="3">
    <source>
        <dbReference type="Proteomes" id="UP001348817"/>
    </source>
</evidence>
<evidence type="ECO:0000256" key="1">
    <source>
        <dbReference type="SAM" id="SignalP"/>
    </source>
</evidence>
<name>A0AAU9D2W0_9BACT</name>
<keyword evidence="1" id="KW-0732">Signal</keyword>
<keyword evidence="3" id="KW-1185">Reference proteome</keyword>
<gene>
    <name evidence="2" type="ORF">FUAX_43790</name>
</gene>
<proteinExistence type="predicted"/>
<dbReference type="RefSeq" id="WP_338395100.1">
    <property type="nucleotide sequence ID" value="NZ_AP025316.1"/>
</dbReference>
<feature type="signal peptide" evidence="1">
    <location>
        <begin position="1"/>
        <end position="22"/>
    </location>
</feature>
<evidence type="ECO:0000313" key="2">
    <source>
        <dbReference type="EMBL" id="BDD11947.1"/>
    </source>
</evidence>
<dbReference type="Gene3D" id="1.25.40.10">
    <property type="entry name" value="Tetratricopeptide repeat domain"/>
    <property type="match status" value="1"/>
</dbReference>
<accession>A0AAU9D2W0</accession>
<dbReference type="KEGG" id="fax:FUAX_43790"/>
<dbReference type="EMBL" id="AP025316">
    <property type="protein sequence ID" value="BDD11947.1"/>
    <property type="molecule type" value="Genomic_DNA"/>
</dbReference>